<dbReference type="AlphaFoldDB" id="A0A8J8B3E8"/>
<reference evidence="1" key="2">
    <citation type="submission" date="2021-04" db="EMBL/GenBank/DDBJ databases">
        <authorList>
            <person name="Liu J."/>
        </authorList>
    </citation>
    <scope>NUCLEOTIDE SEQUENCE</scope>
    <source>
        <strain evidence="1">BAD-6</strain>
    </source>
</reference>
<accession>A0A8J8B3E8</accession>
<evidence type="ECO:0000313" key="1">
    <source>
        <dbReference type="EMBL" id="MBR0599711.1"/>
    </source>
</evidence>
<proteinExistence type="predicted"/>
<keyword evidence="2" id="KW-1185">Reference proteome</keyword>
<evidence type="ECO:0000313" key="2">
    <source>
        <dbReference type="Proteomes" id="UP000675664"/>
    </source>
</evidence>
<dbReference type="EMBL" id="JAGSND010000016">
    <property type="protein sequence ID" value="MBR0599711.1"/>
    <property type="molecule type" value="Genomic_DNA"/>
</dbReference>
<organism evidence="1 2">
    <name type="scientific">Sinanaerobacter chloroacetimidivorans</name>
    <dbReference type="NCBI Taxonomy" id="2818044"/>
    <lineage>
        <taxon>Bacteria</taxon>
        <taxon>Bacillati</taxon>
        <taxon>Bacillota</taxon>
        <taxon>Clostridia</taxon>
        <taxon>Peptostreptococcales</taxon>
        <taxon>Anaerovoracaceae</taxon>
        <taxon>Sinanaerobacter</taxon>
    </lineage>
</organism>
<gene>
    <name evidence="1" type="ORF">KCX82_17640</name>
</gene>
<reference evidence="1" key="1">
    <citation type="submission" date="2021-04" db="EMBL/GenBank/DDBJ databases">
        <title>Sinoanaerobacter chloroacetimidivorans sp. nov., an obligate anaerobic bacterium isolated from anaerobic sludge.</title>
        <authorList>
            <person name="Bao Y."/>
        </authorList>
    </citation>
    <scope>NUCLEOTIDE SEQUENCE</scope>
    <source>
        <strain evidence="1">BAD-6</strain>
    </source>
</reference>
<protein>
    <submittedName>
        <fullName evidence="1">Uncharacterized protein</fullName>
    </submittedName>
</protein>
<name>A0A8J8B3E8_9FIRM</name>
<dbReference type="Proteomes" id="UP000675664">
    <property type="component" value="Unassembled WGS sequence"/>
</dbReference>
<dbReference type="RefSeq" id="WP_014315000.1">
    <property type="nucleotide sequence ID" value="NZ_JAGSND010000016.1"/>
</dbReference>
<sequence>MSKAEKKNVKQKQYTRQLINTKAVTDHSLETFRGDELVYFIIKPTNISVLSEASISARIYALMTVLKGVAELEFLCSNSRENFEDNKEFLKSRMEQENNPAVHRLLEHDQTHLDRIQVQMATAREFLVVIRLRNEKENEALSYLSRIEKTLRDQGFSTKRADKEDIRRLLAIYFEQNVTTEKFEDFDGERWMILNE</sequence>
<comment type="caution">
    <text evidence="1">The sequence shown here is derived from an EMBL/GenBank/DDBJ whole genome shotgun (WGS) entry which is preliminary data.</text>
</comment>